<evidence type="ECO:0000256" key="2">
    <source>
        <dbReference type="SAM" id="Phobius"/>
    </source>
</evidence>
<gene>
    <name evidence="4" type="primary">traL</name>
    <name evidence="4" type="ORF">FOT62_22170</name>
    <name evidence="3" type="ORF">RF091_27360</name>
</gene>
<reference evidence="4 5" key="1">
    <citation type="submission" date="2019-07" db="EMBL/GenBank/DDBJ databases">
        <title>Serratia strains were isolated from fresh produce.</title>
        <authorList>
            <person name="Cho G.-S."/>
            <person name="Stein M."/>
            <person name="Lee W."/>
            <person name="Suh S.H."/>
            <person name="Franz C.M.A.P."/>
        </authorList>
    </citation>
    <scope>NUCLEOTIDE SEQUENCE [LARGE SCALE GENOMIC DNA]</scope>
    <source>
        <strain evidence="4 5">S16</strain>
    </source>
</reference>
<dbReference type="OrthoDB" id="6570048at2"/>
<name>A0A0P0QK67_SERMA</name>
<evidence type="ECO:0000313" key="6">
    <source>
        <dbReference type="Proteomes" id="UP001234811"/>
    </source>
</evidence>
<dbReference type="EMBL" id="JAVIPQ010000484">
    <property type="protein sequence ID" value="MDQ9559216.1"/>
    <property type="molecule type" value="Genomic_DNA"/>
</dbReference>
<comment type="subcellular location">
    <subcellularLocation>
        <location evidence="1">Cell outer membrane</location>
    </subcellularLocation>
</comment>
<protein>
    <recommendedName>
        <fullName evidence="1">Protein TraL</fullName>
    </recommendedName>
</protein>
<feature type="transmembrane region" description="Helical" evidence="2">
    <location>
        <begin position="21"/>
        <end position="39"/>
    </location>
</feature>
<keyword evidence="1 2" id="KW-0472">Membrane</keyword>
<dbReference type="Proteomes" id="UP001234811">
    <property type="component" value="Unassembled WGS sequence"/>
</dbReference>
<dbReference type="PIRSF" id="PIRSF003259">
    <property type="entry name" value="Pilus_assembly_TraL"/>
    <property type="match status" value="1"/>
</dbReference>
<dbReference type="GO" id="GO:0009279">
    <property type="term" value="C:cell outer membrane"/>
    <property type="evidence" value="ECO:0007669"/>
    <property type="project" value="UniProtKB-SubCell"/>
</dbReference>
<dbReference type="RefSeq" id="WP_042785939.1">
    <property type="nucleotide sequence ID" value="NZ_ABLCUZ020000018.1"/>
</dbReference>
<reference evidence="3 6" key="2">
    <citation type="submission" date="2023-07" db="EMBL/GenBank/DDBJ databases">
        <title>Pathogens genome sequencing project 196.</title>
        <authorList>
            <person name="Cao X."/>
        </authorList>
    </citation>
    <scope>NUCLEOTIDE SEQUENCE [LARGE SCALE GENOMIC DNA]</scope>
    <source>
        <strain evidence="3 6">SM41</strain>
    </source>
</reference>
<dbReference type="Proteomes" id="UP000321126">
    <property type="component" value="Unassembled WGS sequence"/>
</dbReference>
<evidence type="ECO:0000313" key="3">
    <source>
        <dbReference type="EMBL" id="MDQ9559216.1"/>
    </source>
</evidence>
<keyword evidence="1" id="KW-0184">Conjugation</keyword>
<keyword evidence="2" id="KW-1133">Transmembrane helix</keyword>
<accession>A0A0P0QK67</accession>
<keyword evidence="2" id="KW-0812">Transmembrane</keyword>
<comment type="caution">
    <text evidence="4">The sequence shown here is derived from an EMBL/GenBank/DDBJ whole genome shotgun (WGS) entry which is preliminary data.</text>
</comment>
<dbReference type="EMBL" id="VOUQ01000017">
    <property type="protein sequence ID" value="TXE27708.1"/>
    <property type="molecule type" value="Genomic_DNA"/>
</dbReference>
<evidence type="ECO:0000313" key="4">
    <source>
        <dbReference type="EMBL" id="TXE27708.1"/>
    </source>
</evidence>
<dbReference type="NCBIfam" id="TIGR02762">
    <property type="entry name" value="TraL_TIGR"/>
    <property type="match status" value="1"/>
</dbReference>
<evidence type="ECO:0000256" key="1">
    <source>
        <dbReference type="PIRNR" id="PIRNR003259"/>
    </source>
</evidence>
<evidence type="ECO:0000313" key="5">
    <source>
        <dbReference type="Proteomes" id="UP000321126"/>
    </source>
</evidence>
<proteinExistence type="predicted"/>
<comment type="function">
    <text evidence="1">Membrane protein involved in F pilin formation.</text>
</comment>
<dbReference type="InterPro" id="IPR016382">
    <property type="entry name" value="Pilus_assmbly_TraL"/>
</dbReference>
<dbReference type="AlphaFoldDB" id="A0A0P0QK67"/>
<dbReference type="InterPro" id="IPR009838">
    <property type="entry name" value="T4SS_TraL"/>
</dbReference>
<dbReference type="Pfam" id="PF07178">
    <property type="entry name" value="TraL"/>
    <property type="match status" value="1"/>
</dbReference>
<dbReference type="GO" id="GO:0009297">
    <property type="term" value="P:pilus assembly"/>
    <property type="evidence" value="ECO:0007669"/>
    <property type="project" value="UniProtKB-UniRule"/>
</dbReference>
<sequence>MSGNDLNKYRFPKTLRTQDRWFGFCLDELIPVAITGGWFIWQQKYITGIILAALVFWAIHKAKKGKGSSWLRDLAYWYLPTSLGKGVYKVVPESCFRKWIK</sequence>
<accession>A0A5C7C2F1</accession>
<feature type="transmembrane region" description="Helical" evidence="2">
    <location>
        <begin position="45"/>
        <end position="62"/>
    </location>
</feature>
<keyword evidence="1" id="KW-0998">Cell outer membrane</keyword>
<organism evidence="4 5">
    <name type="scientific">Serratia marcescens</name>
    <dbReference type="NCBI Taxonomy" id="615"/>
    <lineage>
        <taxon>Bacteria</taxon>
        <taxon>Pseudomonadati</taxon>
        <taxon>Pseudomonadota</taxon>
        <taxon>Gammaproteobacteria</taxon>
        <taxon>Enterobacterales</taxon>
        <taxon>Yersiniaceae</taxon>
        <taxon>Serratia</taxon>
    </lineage>
</organism>